<feature type="region of interest" description="Disordered" evidence="29">
    <location>
        <begin position="805"/>
        <end position="830"/>
    </location>
</feature>
<evidence type="ECO:0000256" key="14">
    <source>
        <dbReference type="ARBA" id="ARBA00022838"/>
    </source>
</evidence>
<dbReference type="GO" id="GO:0016798">
    <property type="term" value="F:hydrolase activity, acting on glycosyl bonds"/>
    <property type="evidence" value="ECO:0007669"/>
    <property type="project" value="UniProtKB-KW"/>
</dbReference>
<evidence type="ECO:0000313" key="32">
    <source>
        <dbReference type="Proteomes" id="UP001292094"/>
    </source>
</evidence>
<reference evidence="31" key="1">
    <citation type="submission" date="2023-11" db="EMBL/GenBank/DDBJ databases">
        <title>Genome assemblies of two species of porcelain crab, Petrolisthes cinctipes and Petrolisthes manimaculis (Anomura: Porcellanidae).</title>
        <authorList>
            <person name="Angst P."/>
        </authorList>
    </citation>
    <scope>NUCLEOTIDE SEQUENCE</scope>
    <source>
        <strain evidence="31">PB745_02</strain>
        <tissue evidence="31">Gill</tissue>
    </source>
</reference>
<dbReference type="GO" id="GO:0017056">
    <property type="term" value="F:structural constituent of nuclear pore"/>
    <property type="evidence" value="ECO:0007669"/>
    <property type="project" value="InterPro"/>
</dbReference>
<dbReference type="EMBL" id="JAWZYT010000054">
    <property type="protein sequence ID" value="KAK4328830.1"/>
    <property type="molecule type" value="Genomic_DNA"/>
</dbReference>
<keyword evidence="14" id="KW-0995">Kinetochore</keyword>
<evidence type="ECO:0000256" key="24">
    <source>
        <dbReference type="ARBA" id="ARBA00047268"/>
    </source>
</evidence>
<evidence type="ECO:0000256" key="22">
    <source>
        <dbReference type="ARBA" id="ARBA00023295"/>
    </source>
</evidence>
<name>A0AAE1QLD0_9EUCA</name>
<dbReference type="InterPro" id="IPR004843">
    <property type="entry name" value="Calcineurin-like_PHP"/>
</dbReference>
<keyword evidence="19" id="KW-0472">Membrane</keyword>
<comment type="function">
    <text evidence="25">Plays a role in the nuclear pore complex (NPC) assembly and/or maintenance. Required for the assembly of peripheral proteins into the NPC. May anchor NUP62 to the NPC. Involved in nephrogenesis.</text>
</comment>
<evidence type="ECO:0000256" key="9">
    <source>
        <dbReference type="ARBA" id="ARBA00022454"/>
    </source>
</evidence>
<dbReference type="GO" id="GO:0005576">
    <property type="term" value="C:extracellular region"/>
    <property type="evidence" value="ECO:0007669"/>
    <property type="project" value="UniProtKB-SubCell"/>
</dbReference>
<evidence type="ECO:0000256" key="1">
    <source>
        <dbReference type="ARBA" id="ARBA00004126"/>
    </source>
</evidence>
<comment type="catalytic activity">
    <reaction evidence="24">
        <text>a sphingomyelin + H2O = phosphocholine + an N-acylsphing-4-enine + H(+)</text>
        <dbReference type="Rhea" id="RHEA:19253"/>
        <dbReference type="ChEBI" id="CHEBI:15377"/>
        <dbReference type="ChEBI" id="CHEBI:15378"/>
        <dbReference type="ChEBI" id="CHEBI:17636"/>
        <dbReference type="ChEBI" id="CHEBI:52639"/>
        <dbReference type="ChEBI" id="CHEBI:295975"/>
        <dbReference type="EC" id="3.1.4.12"/>
    </reaction>
    <physiologicalReaction direction="left-to-right" evidence="24">
        <dbReference type="Rhea" id="RHEA:19254"/>
    </physiologicalReaction>
</comment>
<keyword evidence="21" id="KW-0539">Nucleus</keyword>
<dbReference type="GO" id="GO:0031965">
    <property type="term" value="C:nuclear membrane"/>
    <property type="evidence" value="ECO:0007669"/>
    <property type="project" value="UniProtKB-SubCell"/>
</dbReference>
<dbReference type="InterPro" id="IPR008139">
    <property type="entry name" value="SaposinB_dom"/>
</dbReference>
<evidence type="ECO:0000256" key="8">
    <source>
        <dbReference type="ARBA" id="ARBA00022448"/>
    </source>
</evidence>
<evidence type="ECO:0000256" key="7">
    <source>
        <dbReference type="ARBA" id="ARBA00016702"/>
    </source>
</evidence>
<keyword evidence="15" id="KW-0653">Protein transport</keyword>
<evidence type="ECO:0000256" key="5">
    <source>
        <dbReference type="ARBA" id="ARBA00008234"/>
    </source>
</evidence>
<dbReference type="Gene3D" id="1.20.190.50">
    <property type="match status" value="1"/>
</dbReference>
<dbReference type="InterPro" id="IPR007252">
    <property type="entry name" value="Nup84/Nup107"/>
</dbReference>
<dbReference type="PANTHER" id="PTHR13003">
    <property type="entry name" value="NUP107-RELATED"/>
    <property type="match status" value="1"/>
</dbReference>
<comment type="subcellular location">
    <subcellularLocation>
        <location evidence="4">Chromosome</location>
        <location evidence="4">Centromere</location>
        <location evidence="4">Kinetochore</location>
    </subcellularLocation>
    <subcellularLocation>
        <location evidence="1">Nucleus membrane</location>
    </subcellularLocation>
    <subcellularLocation>
        <location evidence="2">Nucleus</location>
        <location evidence="2">Nuclear pore complex</location>
    </subcellularLocation>
    <subcellularLocation>
        <location evidence="3">Secreted</location>
    </subcellularLocation>
</comment>
<dbReference type="InterPro" id="IPR029052">
    <property type="entry name" value="Metallo-depent_PP-like"/>
</dbReference>
<evidence type="ECO:0000256" key="28">
    <source>
        <dbReference type="ARBA" id="ARBA00078966"/>
    </source>
</evidence>
<keyword evidence="16" id="KW-0007">Acetylation</keyword>
<keyword evidence="23" id="KW-0137">Centromere</keyword>
<dbReference type="GO" id="GO:0031080">
    <property type="term" value="C:nuclear pore outer ring"/>
    <property type="evidence" value="ECO:0007669"/>
    <property type="project" value="TreeGrafter"/>
</dbReference>
<evidence type="ECO:0000256" key="4">
    <source>
        <dbReference type="ARBA" id="ARBA00004629"/>
    </source>
</evidence>
<dbReference type="InterPro" id="IPR045473">
    <property type="entry name" value="ASM_C"/>
</dbReference>
<keyword evidence="10" id="KW-0488">Methylation</keyword>
<dbReference type="Pfam" id="PF04121">
    <property type="entry name" value="Nup84_Nup100"/>
    <property type="match status" value="1"/>
</dbReference>
<evidence type="ECO:0000259" key="30">
    <source>
        <dbReference type="PROSITE" id="PS50015"/>
    </source>
</evidence>
<evidence type="ECO:0000256" key="23">
    <source>
        <dbReference type="ARBA" id="ARBA00023328"/>
    </source>
</evidence>
<keyword evidence="18" id="KW-0906">Nuclear pore complex</keyword>
<dbReference type="GO" id="GO:0006406">
    <property type="term" value="P:mRNA export from nucleus"/>
    <property type="evidence" value="ECO:0007669"/>
    <property type="project" value="TreeGrafter"/>
</dbReference>
<evidence type="ECO:0000256" key="18">
    <source>
        <dbReference type="ARBA" id="ARBA00023132"/>
    </source>
</evidence>
<comment type="subunit">
    <text evidence="26">Part of the nuclear pore complex (NPC). Forms part of the Nup160 subcomplex in the nuclear pore which is composed of NUP160, NUP133, NUP107 and Nup96; this complex plays a role in RNA export and in tethering Nup98 and NUP153 to the nucleus. Does not interact with TPR. Interacts with ZNF106.</text>
</comment>
<evidence type="ECO:0000256" key="13">
    <source>
        <dbReference type="ARBA" id="ARBA00022816"/>
    </source>
</evidence>
<feature type="compositionally biased region" description="Basic and acidic residues" evidence="29">
    <location>
        <begin position="818"/>
        <end position="828"/>
    </location>
</feature>
<dbReference type="GO" id="GO:0046513">
    <property type="term" value="P:ceramide biosynthetic process"/>
    <property type="evidence" value="ECO:0007669"/>
    <property type="project" value="UniProtKB-ARBA"/>
</dbReference>
<evidence type="ECO:0000256" key="19">
    <source>
        <dbReference type="ARBA" id="ARBA00023136"/>
    </source>
</evidence>
<keyword evidence="17" id="KW-0811">Translocation</keyword>
<comment type="caution">
    <text evidence="31">The sequence shown here is derived from an EMBL/GenBank/DDBJ whole genome shotgun (WGS) entry which is preliminary data.</text>
</comment>
<dbReference type="FunFam" id="1.20.190.50:FF:000001">
    <property type="entry name" value="Nuclear pore complex protein"/>
    <property type="match status" value="1"/>
</dbReference>
<dbReference type="CDD" id="cd00842">
    <property type="entry name" value="MPP_ASMase"/>
    <property type="match status" value="1"/>
</dbReference>
<feature type="compositionally biased region" description="Acidic residues" evidence="29">
    <location>
        <begin position="805"/>
        <end position="817"/>
    </location>
</feature>
<evidence type="ECO:0000256" key="12">
    <source>
        <dbReference type="ARBA" id="ARBA00022553"/>
    </source>
</evidence>
<keyword evidence="22" id="KW-0378">Hydrolase</keyword>
<keyword evidence="22" id="KW-0326">Glycosidase</keyword>
<dbReference type="GO" id="GO:0004767">
    <property type="term" value="F:sphingomyelin phosphodiesterase activity"/>
    <property type="evidence" value="ECO:0007669"/>
    <property type="project" value="UniProtKB-EC"/>
</dbReference>
<dbReference type="SUPFAM" id="SSF56300">
    <property type="entry name" value="Metallo-dependent phosphatases"/>
    <property type="match status" value="1"/>
</dbReference>
<evidence type="ECO:0000256" key="11">
    <source>
        <dbReference type="ARBA" id="ARBA00022525"/>
    </source>
</evidence>
<protein>
    <recommendedName>
        <fullName evidence="7">Nuclear pore complex protein Nup107</fullName>
    </recommendedName>
    <alternativeName>
        <fullName evidence="28">107 kDa nucleoporin</fullName>
    </alternativeName>
    <alternativeName>
        <fullName evidence="27">Nucleoporin Nup107</fullName>
    </alternativeName>
</protein>
<dbReference type="GO" id="GO:0000973">
    <property type="term" value="P:post-transcriptional tethering of RNA polymerase II gene DNA at nuclear periphery"/>
    <property type="evidence" value="ECO:0007669"/>
    <property type="project" value="TreeGrafter"/>
</dbReference>
<dbReference type="FunFam" id="1.10.3450.20:FF:000001">
    <property type="entry name" value="Nuclear pore complex protein"/>
    <property type="match status" value="1"/>
</dbReference>
<evidence type="ECO:0000256" key="29">
    <source>
        <dbReference type="SAM" id="MobiDB-lite"/>
    </source>
</evidence>
<evidence type="ECO:0000256" key="6">
    <source>
        <dbReference type="ARBA" id="ARBA00009510"/>
    </source>
</evidence>
<evidence type="ECO:0000256" key="26">
    <source>
        <dbReference type="ARBA" id="ARBA00063956"/>
    </source>
</evidence>
<evidence type="ECO:0000256" key="10">
    <source>
        <dbReference type="ARBA" id="ARBA00022481"/>
    </source>
</evidence>
<comment type="similarity">
    <text evidence="6">Belongs to the nucleoporin Nup84/Nup107 family.</text>
</comment>
<evidence type="ECO:0000256" key="27">
    <source>
        <dbReference type="ARBA" id="ARBA00078239"/>
    </source>
</evidence>
<dbReference type="Gene3D" id="3.60.21.10">
    <property type="match status" value="1"/>
</dbReference>
<organism evidence="31 32">
    <name type="scientific">Petrolisthes manimaculis</name>
    <dbReference type="NCBI Taxonomy" id="1843537"/>
    <lineage>
        <taxon>Eukaryota</taxon>
        <taxon>Metazoa</taxon>
        <taxon>Ecdysozoa</taxon>
        <taxon>Arthropoda</taxon>
        <taxon>Crustacea</taxon>
        <taxon>Multicrustacea</taxon>
        <taxon>Malacostraca</taxon>
        <taxon>Eumalacostraca</taxon>
        <taxon>Eucarida</taxon>
        <taxon>Decapoda</taxon>
        <taxon>Pleocyemata</taxon>
        <taxon>Anomura</taxon>
        <taxon>Galatheoidea</taxon>
        <taxon>Porcellanidae</taxon>
        <taxon>Petrolisthes</taxon>
    </lineage>
</organism>
<dbReference type="Proteomes" id="UP001292094">
    <property type="component" value="Unassembled WGS sequence"/>
</dbReference>
<evidence type="ECO:0000256" key="2">
    <source>
        <dbReference type="ARBA" id="ARBA00004567"/>
    </source>
</evidence>
<evidence type="ECO:0000256" key="15">
    <source>
        <dbReference type="ARBA" id="ARBA00022927"/>
    </source>
</evidence>
<dbReference type="InterPro" id="IPR011001">
    <property type="entry name" value="Saposin-like"/>
</dbReference>
<evidence type="ECO:0000256" key="20">
    <source>
        <dbReference type="ARBA" id="ARBA00023157"/>
    </source>
</evidence>
<dbReference type="SUPFAM" id="SSF47862">
    <property type="entry name" value="Saposin"/>
    <property type="match status" value="1"/>
</dbReference>
<dbReference type="Gene3D" id="1.10.3450.20">
    <property type="match status" value="1"/>
</dbReference>
<gene>
    <name evidence="31" type="ORF">Pmani_000772</name>
</gene>
<keyword evidence="9" id="KW-0158">Chromosome</keyword>
<evidence type="ECO:0000256" key="17">
    <source>
        <dbReference type="ARBA" id="ARBA00023010"/>
    </source>
</evidence>
<keyword evidence="11" id="KW-0964">Secreted</keyword>
<evidence type="ECO:0000256" key="21">
    <source>
        <dbReference type="ARBA" id="ARBA00023242"/>
    </source>
</evidence>
<dbReference type="PANTHER" id="PTHR13003:SF2">
    <property type="entry name" value="NUCLEAR PORE COMPLEX PROTEIN NUP107"/>
    <property type="match status" value="1"/>
</dbReference>
<dbReference type="GO" id="GO:0006606">
    <property type="term" value="P:protein import into nucleus"/>
    <property type="evidence" value="ECO:0007669"/>
    <property type="project" value="TreeGrafter"/>
</dbReference>
<keyword evidence="13" id="KW-0509">mRNA transport</keyword>
<keyword evidence="12" id="KW-0597">Phosphoprotein</keyword>
<keyword evidence="8" id="KW-0813">Transport</keyword>
<dbReference type="Pfam" id="PF19272">
    <property type="entry name" value="ASMase_C"/>
    <property type="match status" value="1"/>
</dbReference>
<dbReference type="PROSITE" id="PS50015">
    <property type="entry name" value="SAP_B"/>
    <property type="match status" value="1"/>
</dbReference>
<feature type="domain" description="Saposin B-type" evidence="30">
    <location>
        <begin position="950"/>
        <end position="1034"/>
    </location>
</feature>
<sequence length="1489" mass="167555">MLEDSLARLDAVLGSPGGAMRTPRASLRTFNARFRGGEPEISSIMDGPGDGTSMHLSPAIPHTSQIGLSMVDSPSMLLDDGNVTAPVHSVLYRDTVDTTSAALLADDDPGVRATQVLFSEFISIMVAHPSEAQIWEELQQYEQVCSQQVQVLDKLIRKAPRHYANFTNTQKVYQQLLGERNIWRLVGSLFSERLGEETKDSLMLMEGEEGEPKTDMEVVTRMYDANPTVREAQLVIDWLEKNAADDINARFYDPVEYFGGAHIAWENTLKILKQENNGMVQPLKGMRPLVTSLDPDSCLREGRNLHDLDQEDEVRLMRRVFAHIRCGQVAEAQELCVKSGHQWRAATLEGWKLHHDPNPGDPSQRQLITGNSYRDVWKAVAWRIASDERLSVFERAVYGALCGHLPSVLAVCQEWQDTLWAYTRAMVDQWVEEQLRGATTHLHTLHPLPKDFPEEKLSLKKVFEAAERRPELQRHQDIRNPYYLIQKYLILDDMESLLREAHVCLAGGNIAPHLLRCVAHLVLFLRRVGRITQPLEPLCTDILEACVKESIERGDVEQVAWYTSVLPPWLQVDWYARFLHNITDDHHRRHALQLAGHVGLDTHAITAAVVTNIRLSSSGRDPEGEVVAETTTEDRVKINAVDWLLYDPQQRVEALRQSNALMRTFLISRKIGATRALFSKIPTDSVNLIISQYKGETGSSELPPRAENVVREYFCIRTFLDAQDSFTDWFDHYHQKRPSAPKKPTPGSGFSQQVAFEQAEQQYKGEMERWRHTLDLITKTACDRLYNVLLFPEGGWLVDSALEDQDQEEPCGGEESGEDRPDSPEPNRGHHLSVLRSIYIPQVTSLLQNILHCTENYKESLQLADLIASEQHQLYKAFGRGELERFLMKLQDTSRELLDNNCDALGASVRDSCTLAILPEGHAVASSSLALPSDIFVNAFIPTHQLSREYRYTCLECKAAAATLDSMMALGATAEEIEDFAILECVTFNLYPPDVCEGMVRLAGEEVLFVLNNTEYNYDTVCGWLFGADCHNTELNPWTLAIPSGKPQPSHPEPDQSPAATVKILHLSDVHLDLLYDEGSRAECEQPYCCRNVYGVPEAGELVAGRWGTLAACDLPLHTLEELVAQAALMDVDMVYVTGDLPPHDVWLQNHDTNLMAINETMKILAKYFPDTPVINAIGNHAPAPVNSFVVPAAYDNRWSMSWLYDSVAELWTPWLPSDTRPDIQQGGFFSFSPMPGLRVVSINMNYCNKFNWWLLMENADPTGELAWLVNTLATAEATGEFVHILGHIPMGGSDCDHIWSHILNEIIVRYESTIRAMFFGHTHGDSWEIVYDPESNYTRPVAVSYISPSGTAEGGHHPSFKVFTVDGGHPAATWSVIDAEAYNMNLTEANVEGGTPLFTHRYSSRDTYGVTSMTPASIHQLMLDMVNDVSLYQQFDWNTHNDWVDMPDLWTCDKTCLKGRLCGMVSSDSSNHQACHNLEDYIDSVYPL</sequence>
<evidence type="ECO:0000256" key="3">
    <source>
        <dbReference type="ARBA" id="ARBA00004613"/>
    </source>
</evidence>
<proteinExistence type="inferred from homology"/>
<dbReference type="GO" id="GO:0000776">
    <property type="term" value="C:kinetochore"/>
    <property type="evidence" value="ECO:0007669"/>
    <property type="project" value="UniProtKB-KW"/>
</dbReference>
<keyword evidence="32" id="KW-1185">Reference proteome</keyword>
<dbReference type="Pfam" id="PF00149">
    <property type="entry name" value="Metallophos"/>
    <property type="match status" value="1"/>
</dbReference>
<accession>A0AAE1QLD0</accession>
<keyword evidence="20" id="KW-1015">Disulfide bond</keyword>
<evidence type="ECO:0000313" key="31">
    <source>
        <dbReference type="EMBL" id="KAK4328830.1"/>
    </source>
</evidence>
<comment type="similarity">
    <text evidence="5">Belongs to the acid sphingomyelinase family.</text>
</comment>
<evidence type="ECO:0000256" key="16">
    <source>
        <dbReference type="ARBA" id="ARBA00022990"/>
    </source>
</evidence>
<evidence type="ECO:0000256" key="25">
    <source>
        <dbReference type="ARBA" id="ARBA00056880"/>
    </source>
</evidence>
<dbReference type="InterPro" id="IPR041805">
    <property type="entry name" value="ASMase/PPN1_MPP"/>
</dbReference>